<name>A0ABD4Z5V7_9CREN</name>
<keyword evidence="3" id="KW-1185">Reference proteome</keyword>
<proteinExistence type="predicted"/>
<evidence type="ECO:0000256" key="1">
    <source>
        <dbReference type="SAM" id="Phobius"/>
    </source>
</evidence>
<evidence type="ECO:0008006" key="4">
    <source>
        <dbReference type="Google" id="ProtNLM"/>
    </source>
</evidence>
<reference evidence="2 3" key="1">
    <citation type="submission" date="2023-05" db="EMBL/GenBank/DDBJ databases">
        <title>A new hyperthermophilic archaea 'Ignisphaera cupida' sp. nov. and description of the family 'Ignisphaeraceae' fam. nov.</title>
        <authorList>
            <person name="Podosokorskaya O.A."/>
            <person name="Elcheninov A.G."/>
            <person name="Klukina A."/>
            <person name="Merkel A.Y."/>
        </authorList>
    </citation>
    <scope>NUCLEOTIDE SEQUENCE [LARGE SCALE GENOMIC DNA]</scope>
    <source>
        <strain evidence="2 3">4213-co</strain>
    </source>
</reference>
<feature type="transmembrane region" description="Helical" evidence="1">
    <location>
        <begin position="7"/>
        <end position="25"/>
    </location>
</feature>
<keyword evidence="1" id="KW-0812">Transmembrane</keyword>
<protein>
    <recommendedName>
        <fullName evidence="4">A24 family peptidase</fullName>
    </recommendedName>
</protein>
<accession>A0ABD4Z5V7</accession>
<comment type="caution">
    <text evidence="2">The sequence shown here is derived from an EMBL/GenBank/DDBJ whole genome shotgun (WGS) entry which is preliminary data.</text>
</comment>
<evidence type="ECO:0000313" key="3">
    <source>
        <dbReference type="Proteomes" id="UP001529235"/>
    </source>
</evidence>
<feature type="transmembrane region" description="Helical" evidence="1">
    <location>
        <begin position="112"/>
        <end position="128"/>
    </location>
</feature>
<dbReference type="AlphaFoldDB" id="A0ABD4Z5V7"/>
<dbReference type="Proteomes" id="UP001529235">
    <property type="component" value="Unassembled WGS sequence"/>
</dbReference>
<keyword evidence="1" id="KW-0472">Membrane</keyword>
<keyword evidence="1" id="KW-1133">Transmembrane helix</keyword>
<feature type="transmembrane region" description="Helical" evidence="1">
    <location>
        <begin position="203"/>
        <end position="227"/>
    </location>
</feature>
<organism evidence="2 3">
    <name type="scientific">Ignisphaera cupida</name>
    <dbReference type="NCBI Taxonomy" id="3050454"/>
    <lineage>
        <taxon>Archaea</taxon>
        <taxon>Thermoproteota</taxon>
        <taxon>Thermoprotei</taxon>
        <taxon>Desulfurococcales</taxon>
        <taxon>Desulfurococcaceae</taxon>
        <taxon>Ignisphaera</taxon>
    </lineage>
</organism>
<feature type="transmembrane region" description="Helical" evidence="1">
    <location>
        <begin position="31"/>
        <end position="51"/>
    </location>
</feature>
<sequence>MNVFYEFVFFVINSLLLLLEGVSDYKFRGVPIQLVTTHTIIAIASTIYRLLTMDLQTFLKIYIGLAVVATIFVILYMFTGLIGEGDVVIAIITTAQSPCIAVGYFKYLSIQAILAIVIASSYLLFHYMRTTPVVYIEGLGRVRAKARYAADLKYSNLKETPIYVEGLGEIPKDVVKSLSKLRKFLENASDNAIVYTIPNYPFIFYYSIFFIFTYILLSVLSILLSLVM</sequence>
<gene>
    <name evidence="2" type="ORF">QPL79_04865</name>
</gene>
<evidence type="ECO:0000313" key="2">
    <source>
        <dbReference type="EMBL" id="MDK6028686.1"/>
    </source>
</evidence>
<feature type="transmembrane region" description="Helical" evidence="1">
    <location>
        <begin position="58"/>
        <end position="81"/>
    </location>
</feature>
<dbReference type="EMBL" id="JASNVW010000002">
    <property type="protein sequence ID" value="MDK6028686.1"/>
    <property type="molecule type" value="Genomic_DNA"/>
</dbReference>
<dbReference type="RefSeq" id="WP_285273661.1">
    <property type="nucleotide sequence ID" value="NZ_JASNVW010000002.1"/>
</dbReference>